<gene>
    <name evidence="1" type="ORF">JOC27_001497</name>
</gene>
<proteinExistence type="predicted"/>
<sequence length="63" mass="7433">MKNILPFHSSTLTETVDLLIEACDDHNCSYEEGWYRYLCPREHLHVSFEEVMRFLSGDLKKAN</sequence>
<dbReference type="RefSeq" id="WP_205006513.1">
    <property type="nucleotide sequence ID" value="NZ_CBCRXA010000007.1"/>
</dbReference>
<organism evidence="1 2">
    <name type="scientific">Sporolactobacillus spathodeae</name>
    <dbReference type="NCBI Taxonomy" id="1465502"/>
    <lineage>
        <taxon>Bacteria</taxon>
        <taxon>Bacillati</taxon>
        <taxon>Bacillota</taxon>
        <taxon>Bacilli</taxon>
        <taxon>Bacillales</taxon>
        <taxon>Sporolactobacillaceae</taxon>
        <taxon>Sporolactobacillus</taxon>
    </lineage>
</organism>
<evidence type="ECO:0000313" key="1">
    <source>
        <dbReference type="EMBL" id="MBM7658045.1"/>
    </source>
</evidence>
<dbReference type="EMBL" id="JAFBEV010000011">
    <property type="protein sequence ID" value="MBM7658045.1"/>
    <property type="molecule type" value="Genomic_DNA"/>
</dbReference>
<accession>A0ABS2Q8C7</accession>
<comment type="caution">
    <text evidence="1">The sequence shown here is derived from an EMBL/GenBank/DDBJ whole genome shotgun (WGS) entry which is preliminary data.</text>
</comment>
<reference evidence="1 2" key="1">
    <citation type="submission" date="2021-01" db="EMBL/GenBank/DDBJ databases">
        <title>Genomic Encyclopedia of Type Strains, Phase IV (KMG-IV): sequencing the most valuable type-strain genomes for metagenomic binning, comparative biology and taxonomic classification.</title>
        <authorList>
            <person name="Goeker M."/>
        </authorList>
    </citation>
    <scope>NUCLEOTIDE SEQUENCE [LARGE SCALE GENOMIC DNA]</scope>
    <source>
        <strain evidence="1 2">DSM 100968</strain>
    </source>
</reference>
<keyword evidence="2" id="KW-1185">Reference proteome</keyword>
<dbReference type="Proteomes" id="UP000823201">
    <property type="component" value="Unassembled WGS sequence"/>
</dbReference>
<name>A0ABS2Q8C7_9BACL</name>
<evidence type="ECO:0000313" key="2">
    <source>
        <dbReference type="Proteomes" id="UP000823201"/>
    </source>
</evidence>
<protein>
    <submittedName>
        <fullName evidence="1">Uncharacterized protein</fullName>
    </submittedName>
</protein>